<name>A0AAD9Q945_ACRCE</name>
<gene>
    <name evidence="1" type="ORF">P5673_021521</name>
</gene>
<proteinExistence type="predicted"/>
<sequence>MRADKEGRWPCLGDRYCHRLAFCNMKIKRCQCKAGLLRDAFHAMVTEIALRIHIATMDIANVDMN</sequence>
<keyword evidence="2" id="KW-1185">Reference proteome</keyword>
<dbReference type="AlphaFoldDB" id="A0AAD9Q945"/>
<comment type="caution">
    <text evidence="1">The sequence shown here is derived from an EMBL/GenBank/DDBJ whole genome shotgun (WGS) entry which is preliminary data.</text>
</comment>
<evidence type="ECO:0000313" key="2">
    <source>
        <dbReference type="Proteomes" id="UP001249851"/>
    </source>
</evidence>
<dbReference type="EMBL" id="JARQWQ010000055">
    <property type="protein sequence ID" value="KAK2556600.1"/>
    <property type="molecule type" value="Genomic_DNA"/>
</dbReference>
<organism evidence="1 2">
    <name type="scientific">Acropora cervicornis</name>
    <name type="common">Staghorn coral</name>
    <dbReference type="NCBI Taxonomy" id="6130"/>
    <lineage>
        <taxon>Eukaryota</taxon>
        <taxon>Metazoa</taxon>
        <taxon>Cnidaria</taxon>
        <taxon>Anthozoa</taxon>
        <taxon>Hexacorallia</taxon>
        <taxon>Scleractinia</taxon>
        <taxon>Astrocoeniina</taxon>
        <taxon>Acroporidae</taxon>
        <taxon>Acropora</taxon>
    </lineage>
</organism>
<reference evidence="1" key="2">
    <citation type="journal article" date="2023" name="Science">
        <title>Genomic signatures of disease resistance in endangered staghorn corals.</title>
        <authorList>
            <person name="Vollmer S.V."/>
            <person name="Selwyn J.D."/>
            <person name="Despard B.A."/>
            <person name="Roesel C.L."/>
        </authorList>
    </citation>
    <scope>NUCLEOTIDE SEQUENCE</scope>
    <source>
        <strain evidence="1">K2</strain>
    </source>
</reference>
<dbReference type="Proteomes" id="UP001249851">
    <property type="component" value="Unassembled WGS sequence"/>
</dbReference>
<evidence type="ECO:0000313" key="1">
    <source>
        <dbReference type="EMBL" id="KAK2556600.1"/>
    </source>
</evidence>
<accession>A0AAD9Q945</accession>
<protein>
    <submittedName>
        <fullName evidence="1">Uncharacterized protein</fullName>
    </submittedName>
</protein>
<reference evidence="1" key="1">
    <citation type="journal article" date="2023" name="G3 (Bethesda)">
        <title>Whole genome assembly and annotation of the endangered Caribbean coral Acropora cervicornis.</title>
        <authorList>
            <person name="Selwyn J.D."/>
            <person name="Vollmer S.V."/>
        </authorList>
    </citation>
    <scope>NUCLEOTIDE SEQUENCE</scope>
    <source>
        <strain evidence="1">K2</strain>
    </source>
</reference>